<name>A0A2Z6SNR3_9GLOM</name>
<evidence type="ECO:0000313" key="2">
    <source>
        <dbReference type="EMBL" id="GBC09207.1"/>
    </source>
</evidence>
<keyword evidence="3" id="KW-1185">Reference proteome</keyword>
<keyword evidence="1" id="KW-0812">Transmembrane</keyword>
<dbReference type="Proteomes" id="UP000247702">
    <property type="component" value="Unassembled WGS sequence"/>
</dbReference>
<protein>
    <submittedName>
        <fullName evidence="2">Uncharacterized protein</fullName>
    </submittedName>
</protein>
<evidence type="ECO:0000256" key="1">
    <source>
        <dbReference type="SAM" id="Phobius"/>
    </source>
</evidence>
<proteinExistence type="predicted"/>
<sequence length="302" mass="35179">MSSSSNSNLILSTVFTVGFIVGGVVVRFVGVNDSKESQQQILIDDIENDQEEKEIDDDDITLVSCKYRCKSHFSKSSFSSSSSIASLYSSYSSLSNPSLSEFITSPDSSNSFISTYDLITKLNQLRTYQKNLYKKQQTFYSDKISYNHQYNCLITEINVFKDYSHLQISKSNEKLDFCRQNIKSLQSSFLKGISTLEKINISEINNNMKFQLAEMKWLENFNEIYKEKLDNYYMKNLDEMKRKFNDYEQKTLKEIEDLKYNIEELKCEIGVCDDEETIKEIRQELKFGELTNLLYENGFIET</sequence>
<organism evidence="2 3">
    <name type="scientific">Rhizophagus clarus</name>
    <dbReference type="NCBI Taxonomy" id="94130"/>
    <lineage>
        <taxon>Eukaryota</taxon>
        <taxon>Fungi</taxon>
        <taxon>Fungi incertae sedis</taxon>
        <taxon>Mucoromycota</taxon>
        <taxon>Glomeromycotina</taxon>
        <taxon>Glomeromycetes</taxon>
        <taxon>Glomerales</taxon>
        <taxon>Glomeraceae</taxon>
        <taxon>Rhizophagus</taxon>
    </lineage>
</organism>
<dbReference type="AlphaFoldDB" id="A0A2Z6SNR3"/>
<feature type="transmembrane region" description="Helical" evidence="1">
    <location>
        <begin position="9"/>
        <end position="30"/>
    </location>
</feature>
<dbReference type="EMBL" id="BEXD01004280">
    <property type="protein sequence ID" value="GBC09207.1"/>
    <property type="molecule type" value="Genomic_DNA"/>
</dbReference>
<reference evidence="2 3" key="1">
    <citation type="submission" date="2017-11" db="EMBL/GenBank/DDBJ databases">
        <title>The genome of Rhizophagus clarus HR1 reveals common genetic basis of auxotrophy among arbuscular mycorrhizal fungi.</title>
        <authorList>
            <person name="Kobayashi Y."/>
        </authorList>
    </citation>
    <scope>NUCLEOTIDE SEQUENCE [LARGE SCALE GENOMIC DNA]</scope>
    <source>
        <strain evidence="2 3">HR1</strain>
    </source>
</reference>
<keyword evidence="1" id="KW-0472">Membrane</keyword>
<comment type="caution">
    <text evidence="2">The sequence shown here is derived from an EMBL/GenBank/DDBJ whole genome shotgun (WGS) entry which is preliminary data.</text>
</comment>
<gene>
    <name evidence="2" type="ORF">RclHR1_08690010</name>
</gene>
<accession>A0A2Z6SNR3</accession>
<evidence type="ECO:0000313" key="3">
    <source>
        <dbReference type="Proteomes" id="UP000247702"/>
    </source>
</evidence>
<keyword evidence="1" id="KW-1133">Transmembrane helix</keyword>